<dbReference type="EMBL" id="CP090892">
    <property type="protein sequence ID" value="ULU07926.1"/>
    <property type="molecule type" value="Genomic_DNA"/>
</dbReference>
<keyword evidence="1" id="KW-0175">Coiled coil</keyword>
<evidence type="ECO:0000313" key="3">
    <source>
        <dbReference type="Proteomes" id="UP000827892"/>
    </source>
</evidence>
<name>A0AAE9DMZ4_CAEBR</name>
<dbReference type="Proteomes" id="UP000827892">
    <property type="component" value="Chromosome II"/>
</dbReference>
<proteinExistence type="predicted"/>
<accession>A0AAE9DMZ4</accession>
<sequence>MMIEENDKLREELRGIKRKFENIEGNLVSQKSQQEQGNPEILMAKLTEELAEIQKEREVQKKLFENYVYVYERTLLELEDSKKI</sequence>
<gene>
    <name evidence="2" type="ORF">L3Y34_019167</name>
</gene>
<organism evidence="2 3">
    <name type="scientific">Caenorhabditis briggsae</name>
    <dbReference type="NCBI Taxonomy" id="6238"/>
    <lineage>
        <taxon>Eukaryota</taxon>
        <taxon>Metazoa</taxon>
        <taxon>Ecdysozoa</taxon>
        <taxon>Nematoda</taxon>
        <taxon>Chromadorea</taxon>
        <taxon>Rhabditida</taxon>
        <taxon>Rhabditina</taxon>
        <taxon>Rhabditomorpha</taxon>
        <taxon>Rhabditoidea</taxon>
        <taxon>Rhabditidae</taxon>
        <taxon>Peloderinae</taxon>
        <taxon>Caenorhabditis</taxon>
    </lineage>
</organism>
<dbReference type="AlphaFoldDB" id="A0AAE9DMZ4"/>
<evidence type="ECO:0000313" key="2">
    <source>
        <dbReference type="EMBL" id="ULU07926.1"/>
    </source>
</evidence>
<protein>
    <submittedName>
        <fullName evidence="2">Uncharacterized protein</fullName>
    </submittedName>
</protein>
<feature type="coiled-coil region" evidence="1">
    <location>
        <begin position="6"/>
        <end position="63"/>
    </location>
</feature>
<evidence type="ECO:0000256" key="1">
    <source>
        <dbReference type="SAM" id="Coils"/>
    </source>
</evidence>
<reference evidence="2 3" key="1">
    <citation type="submission" date="2022-05" db="EMBL/GenBank/DDBJ databases">
        <title>Chromosome-level reference genomes for two strains of Caenorhabditis briggsae: an improved platform for comparative genomics.</title>
        <authorList>
            <person name="Stevens L."/>
            <person name="Andersen E.C."/>
        </authorList>
    </citation>
    <scope>NUCLEOTIDE SEQUENCE [LARGE SCALE GENOMIC DNA]</scope>
    <source>
        <strain evidence="2">QX1410_ONT</strain>
        <tissue evidence="2">Whole-organism</tissue>
    </source>
</reference>